<protein>
    <submittedName>
        <fullName evidence="3">Uncharacterized protein</fullName>
    </submittedName>
</protein>
<name>A0A9P6M0P5_MORAP</name>
<dbReference type="EMBL" id="JAAAHY010000773">
    <property type="protein sequence ID" value="KAF9957563.1"/>
    <property type="molecule type" value="Genomic_DNA"/>
</dbReference>
<dbReference type="OrthoDB" id="2437690at2759"/>
<dbReference type="AlphaFoldDB" id="A0A9P6M0P5"/>
<evidence type="ECO:0000313" key="4">
    <source>
        <dbReference type="Proteomes" id="UP000738359"/>
    </source>
</evidence>
<keyword evidence="4" id="KW-1185">Reference proteome</keyword>
<dbReference type="Proteomes" id="UP000738359">
    <property type="component" value="Unassembled WGS sequence"/>
</dbReference>
<feature type="chain" id="PRO_5040385858" evidence="2">
    <location>
        <begin position="20"/>
        <end position="332"/>
    </location>
</feature>
<proteinExistence type="predicted"/>
<reference evidence="3" key="1">
    <citation type="journal article" date="2020" name="Fungal Divers.">
        <title>Resolving the Mortierellaceae phylogeny through synthesis of multi-gene phylogenetics and phylogenomics.</title>
        <authorList>
            <person name="Vandepol N."/>
            <person name="Liber J."/>
            <person name="Desiro A."/>
            <person name="Na H."/>
            <person name="Kennedy M."/>
            <person name="Barry K."/>
            <person name="Grigoriev I.V."/>
            <person name="Miller A.N."/>
            <person name="O'Donnell K."/>
            <person name="Stajich J.E."/>
            <person name="Bonito G."/>
        </authorList>
    </citation>
    <scope>NUCLEOTIDE SEQUENCE</scope>
    <source>
        <strain evidence="3">CK1249</strain>
    </source>
</reference>
<evidence type="ECO:0000256" key="1">
    <source>
        <dbReference type="SAM" id="MobiDB-lite"/>
    </source>
</evidence>
<comment type="caution">
    <text evidence="3">The sequence shown here is derived from an EMBL/GenBank/DDBJ whole genome shotgun (WGS) entry which is preliminary data.</text>
</comment>
<organism evidence="3 4">
    <name type="scientific">Mortierella alpina</name>
    <name type="common">Oleaginous fungus</name>
    <name type="synonym">Mortierella renispora</name>
    <dbReference type="NCBI Taxonomy" id="64518"/>
    <lineage>
        <taxon>Eukaryota</taxon>
        <taxon>Fungi</taxon>
        <taxon>Fungi incertae sedis</taxon>
        <taxon>Mucoromycota</taxon>
        <taxon>Mortierellomycotina</taxon>
        <taxon>Mortierellomycetes</taxon>
        <taxon>Mortierellales</taxon>
        <taxon>Mortierellaceae</taxon>
        <taxon>Mortierella</taxon>
    </lineage>
</organism>
<evidence type="ECO:0000256" key="2">
    <source>
        <dbReference type="SAM" id="SignalP"/>
    </source>
</evidence>
<accession>A0A9P6M0P5</accession>
<feature type="region of interest" description="Disordered" evidence="1">
    <location>
        <begin position="34"/>
        <end position="70"/>
    </location>
</feature>
<keyword evidence="2" id="KW-0732">Signal</keyword>
<sequence length="332" mass="33732">MRPTYPIVALAIVVSATQALQTQLQESDQIELNEQQHEAAFSSPPPSSLTPSSSSVQQPPEFPTAPAETVKSPLEVVKDAIQQIMIHLPSKAPEPLFETTATYCQAFNALCTLACKEKRQQKHVAVDDAPNGADVADKCENPQGTSIALAGAACRCMGVDLTERINTAIAGGATGPRSQQVERSATVDDPQNPISSVPMDLVRVMQSACQAIGLQGASKPVPAEAASVVGGVLSSVAGLIPGFGVVSALLPSIPLISKLIGSGGGDQAAPEGAAGLDPDLPTNATGSVQGQALLTMPGSKAAATIPADGSGEGKGPGGIVGWFTHVLGIDGH</sequence>
<gene>
    <name evidence="3" type="ORF">BGZ70_009479</name>
</gene>
<evidence type="ECO:0000313" key="3">
    <source>
        <dbReference type="EMBL" id="KAF9957563.1"/>
    </source>
</evidence>
<feature type="region of interest" description="Disordered" evidence="1">
    <location>
        <begin position="171"/>
        <end position="193"/>
    </location>
</feature>
<feature type="compositionally biased region" description="Low complexity" evidence="1">
    <location>
        <begin position="49"/>
        <end position="59"/>
    </location>
</feature>
<feature type="signal peptide" evidence="2">
    <location>
        <begin position="1"/>
        <end position="19"/>
    </location>
</feature>